<feature type="region of interest" description="Disordered" evidence="1">
    <location>
        <begin position="75"/>
        <end position="95"/>
    </location>
</feature>
<keyword evidence="3" id="KW-1185">Reference proteome</keyword>
<dbReference type="Proteomes" id="UP001500454">
    <property type="component" value="Unassembled WGS sequence"/>
</dbReference>
<evidence type="ECO:0000256" key="1">
    <source>
        <dbReference type="SAM" id="MobiDB-lite"/>
    </source>
</evidence>
<dbReference type="EMBL" id="BAABHA010000015">
    <property type="protein sequence ID" value="GAA4390698.1"/>
    <property type="molecule type" value="Genomic_DNA"/>
</dbReference>
<evidence type="ECO:0000313" key="3">
    <source>
        <dbReference type="Proteomes" id="UP001500454"/>
    </source>
</evidence>
<protein>
    <recommendedName>
        <fullName evidence="4">TonB C-terminal domain-containing protein</fullName>
    </recommendedName>
</protein>
<dbReference type="PROSITE" id="PS51257">
    <property type="entry name" value="PROKAR_LIPOPROTEIN"/>
    <property type="match status" value="1"/>
</dbReference>
<accession>A0ABP8JGZ9</accession>
<proteinExistence type="predicted"/>
<sequence>MRYRYAAAFFLWGLLVGCTRDASRTEPAAAGAPQAARAYAAAPTKPAEAAPAVVPPVSKTARAKQRYASRAARHWATAERKERLPTPAGALPNALPESPATAAGRFAEYEKPAERFWVQPGRDTVLRCAEGTAILLPAGSLVPLDSAAMRGPIELQVQEFYQIADILLANLTTTSGPNLLETGGMLHLRAQTADGRACGVRSGTEILIQMPAAAPRPGMQLYSGVTTAHGLDWQRPRPARKRTDFIEHDPYSAEKSGALTRRFRRAIPYSSATRKRLKDNQTFSDKRSLRHARVNMSGPLLKYARVYLAIDAVGKVQRVRVQMQGANDPELTKSIEQAAMQLPAFRPAVLQGPVRRSSQPAPYVAPRRLRFKPRTRLPALPVEGRVVLEVGFARNGRLYAREGFSSLGKEPTVSGVDSLGSYVFSAANLGWINCDRLFPNNAQPMLFAVTTEPGNHTRAYLVFHRFKAVLPGQATATGYVFPQVPAQERVTVVALKQAQGQTHLALHTTTLGAAAVAPLLYLKPVSSAELRAALAALENPAP</sequence>
<dbReference type="RefSeq" id="WP_345226990.1">
    <property type="nucleotide sequence ID" value="NZ_BAABHA010000015.1"/>
</dbReference>
<comment type="caution">
    <text evidence="2">The sequence shown here is derived from an EMBL/GenBank/DDBJ whole genome shotgun (WGS) entry which is preliminary data.</text>
</comment>
<name>A0ABP8JGZ9_9BACT</name>
<evidence type="ECO:0008006" key="4">
    <source>
        <dbReference type="Google" id="ProtNLM"/>
    </source>
</evidence>
<reference evidence="3" key="1">
    <citation type="journal article" date="2019" name="Int. J. Syst. Evol. Microbiol.">
        <title>The Global Catalogue of Microorganisms (GCM) 10K type strain sequencing project: providing services to taxonomists for standard genome sequencing and annotation.</title>
        <authorList>
            <consortium name="The Broad Institute Genomics Platform"/>
            <consortium name="The Broad Institute Genome Sequencing Center for Infectious Disease"/>
            <person name="Wu L."/>
            <person name="Ma J."/>
        </authorList>
    </citation>
    <scope>NUCLEOTIDE SEQUENCE [LARGE SCALE GENOMIC DNA]</scope>
    <source>
        <strain evidence="3">JCM 17924</strain>
    </source>
</reference>
<gene>
    <name evidence="2" type="ORF">GCM10023186_39200</name>
</gene>
<evidence type="ECO:0000313" key="2">
    <source>
        <dbReference type="EMBL" id="GAA4390698.1"/>
    </source>
</evidence>
<organism evidence="2 3">
    <name type="scientific">Hymenobacter koreensis</name>
    <dbReference type="NCBI Taxonomy" id="1084523"/>
    <lineage>
        <taxon>Bacteria</taxon>
        <taxon>Pseudomonadati</taxon>
        <taxon>Bacteroidota</taxon>
        <taxon>Cytophagia</taxon>
        <taxon>Cytophagales</taxon>
        <taxon>Hymenobacteraceae</taxon>
        <taxon>Hymenobacter</taxon>
    </lineage>
</organism>